<reference evidence="2" key="1">
    <citation type="journal article" date="2023" name="Mol. Biol. Evol.">
        <title>Third-Generation Sequencing Reveals the Adaptive Role of the Epigenome in Three Deep-Sea Polychaetes.</title>
        <authorList>
            <person name="Perez M."/>
            <person name="Aroh O."/>
            <person name="Sun Y."/>
            <person name="Lan Y."/>
            <person name="Juniper S.K."/>
            <person name="Young C.R."/>
            <person name="Angers B."/>
            <person name="Qian P.Y."/>
        </authorList>
    </citation>
    <scope>NUCLEOTIDE SEQUENCE</scope>
    <source>
        <strain evidence="2">R07B-5</strain>
    </source>
</reference>
<keyword evidence="1" id="KW-0812">Transmembrane</keyword>
<comment type="caution">
    <text evidence="2">The sequence shown here is derived from an EMBL/GenBank/DDBJ whole genome shotgun (WGS) entry which is preliminary data.</text>
</comment>
<dbReference type="EMBL" id="JAODUO010000245">
    <property type="protein sequence ID" value="KAK2185111.1"/>
    <property type="molecule type" value="Genomic_DNA"/>
</dbReference>
<protein>
    <submittedName>
        <fullName evidence="2">Uncharacterized protein</fullName>
    </submittedName>
</protein>
<gene>
    <name evidence="2" type="ORF">NP493_246g03065</name>
</gene>
<accession>A0AAD9NZ65</accession>
<keyword evidence="3" id="KW-1185">Reference proteome</keyword>
<keyword evidence="1" id="KW-0472">Membrane</keyword>
<sequence length="72" mass="8347">MASNPLFWTALRYFGGCTFVGYVLLKAITPTDEYMKEKIGTKHLDSRIKSQNEEFLTKMKYVHSKSVKKKPD</sequence>
<evidence type="ECO:0000313" key="2">
    <source>
        <dbReference type="EMBL" id="KAK2185111.1"/>
    </source>
</evidence>
<organism evidence="2 3">
    <name type="scientific">Ridgeia piscesae</name>
    <name type="common">Tubeworm</name>
    <dbReference type="NCBI Taxonomy" id="27915"/>
    <lineage>
        <taxon>Eukaryota</taxon>
        <taxon>Metazoa</taxon>
        <taxon>Spiralia</taxon>
        <taxon>Lophotrochozoa</taxon>
        <taxon>Annelida</taxon>
        <taxon>Polychaeta</taxon>
        <taxon>Sedentaria</taxon>
        <taxon>Canalipalpata</taxon>
        <taxon>Sabellida</taxon>
        <taxon>Siboglinidae</taxon>
        <taxon>Ridgeia</taxon>
    </lineage>
</organism>
<keyword evidence="1" id="KW-1133">Transmembrane helix</keyword>
<evidence type="ECO:0000256" key="1">
    <source>
        <dbReference type="SAM" id="Phobius"/>
    </source>
</evidence>
<dbReference type="AlphaFoldDB" id="A0AAD9NZ65"/>
<evidence type="ECO:0000313" key="3">
    <source>
        <dbReference type="Proteomes" id="UP001209878"/>
    </source>
</evidence>
<proteinExistence type="predicted"/>
<name>A0AAD9NZ65_RIDPI</name>
<dbReference type="Proteomes" id="UP001209878">
    <property type="component" value="Unassembled WGS sequence"/>
</dbReference>
<feature type="transmembrane region" description="Helical" evidence="1">
    <location>
        <begin position="6"/>
        <end position="25"/>
    </location>
</feature>